<proteinExistence type="predicted"/>
<dbReference type="EMBL" id="GBXM01046866">
    <property type="protein sequence ID" value="JAH61711.1"/>
    <property type="molecule type" value="Transcribed_RNA"/>
</dbReference>
<reference evidence="1" key="2">
    <citation type="journal article" date="2015" name="Fish Shellfish Immunol.">
        <title>Early steps in the European eel (Anguilla anguilla)-Vibrio vulnificus interaction in the gills: Role of the RtxA13 toxin.</title>
        <authorList>
            <person name="Callol A."/>
            <person name="Pajuelo D."/>
            <person name="Ebbesson L."/>
            <person name="Teles M."/>
            <person name="MacKenzie S."/>
            <person name="Amaro C."/>
        </authorList>
    </citation>
    <scope>NUCLEOTIDE SEQUENCE</scope>
</reference>
<organism evidence="1">
    <name type="scientific">Anguilla anguilla</name>
    <name type="common">European freshwater eel</name>
    <name type="synonym">Muraena anguilla</name>
    <dbReference type="NCBI Taxonomy" id="7936"/>
    <lineage>
        <taxon>Eukaryota</taxon>
        <taxon>Metazoa</taxon>
        <taxon>Chordata</taxon>
        <taxon>Craniata</taxon>
        <taxon>Vertebrata</taxon>
        <taxon>Euteleostomi</taxon>
        <taxon>Actinopterygii</taxon>
        <taxon>Neopterygii</taxon>
        <taxon>Teleostei</taxon>
        <taxon>Anguilliformes</taxon>
        <taxon>Anguillidae</taxon>
        <taxon>Anguilla</taxon>
    </lineage>
</organism>
<evidence type="ECO:0000313" key="1">
    <source>
        <dbReference type="EMBL" id="JAH61711.1"/>
    </source>
</evidence>
<sequence length="58" mass="6524">MCISFHTTTTQGCATAPLQNCNIQIIIADVLLHPIHTIFDMHNILIRFAEHDTSVRCC</sequence>
<dbReference type="AlphaFoldDB" id="A0A0E9U779"/>
<accession>A0A0E9U779</accession>
<reference evidence="1" key="1">
    <citation type="submission" date="2014-11" db="EMBL/GenBank/DDBJ databases">
        <authorList>
            <person name="Amaro Gonzalez C."/>
        </authorList>
    </citation>
    <scope>NUCLEOTIDE SEQUENCE</scope>
</reference>
<protein>
    <submittedName>
        <fullName evidence="1">Uncharacterized protein</fullName>
    </submittedName>
</protein>
<name>A0A0E9U779_ANGAN</name>